<gene>
    <name evidence="7" type="ORF">BWI95_10320</name>
</gene>
<dbReference type="GO" id="GO:0050152">
    <property type="term" value="F:omega-amidase activity"/>
    <property type="evidence" value="ECO:0007669"/>
    <property type="project" value="UniProtKB-EC"/>
</dbReference>
<dbReference type="InterPro" id="IPR052737">
    <property type="entry name" value="Omega-amidase_YafV"/>
</dbReference>
<evidence type="ECO:0000256" key="3">
    <source>
        <dbReference type="ARBA" id="ARBA00039118"/>
    </source>
</evidence>
<evidence type="ECO:0000256" key="4">
    <source>
        <dbReference type="ARBA" id="ARBA00052904"/>
    </source>
</evidence>
<dbReference type="PROSITE" id="PS50263">
    <property type="entry name" value="CN_HYDROLASE"/>
    <property type="match status" value="1"/>
</dbReference>
<dbReference type="RefSeq" id="WP_023478982.1">
    <property type="nucleotide sequence ID" value="NZ_CP019445.1"/>
</dbReference>
<evidence type="ECO:0000259" key="6">
    <source>
        <dbReference type="PROSITE" id="PS50263"/>
    </source>
</evidence>
<dbReference type="NCBIfam" id="NF007757">
    <property type="entry name" value="PRK10438.1"/>
    <property type="match status" value="1"/>
</dbReference>
<comment type="catalytic activity">
    <reaction evidence="4">
        <text>a monoamide of a dicarboxylate + H2O = a dicarboxylate + NH4(+)</text>
        <dbReference type="Rhea" id="RHEA:11716"/>
        <dbReference type="ChEBI" id="CHEBI:15377"/>
        <dbReference type="ChEBI" id="CHEBI:28938"/>
        <dbReference type="ChEBI" id="CHEBI:28965"/>
        <dbReference type="ChEBI" id="CHEBI:77450"/>
        <dbReference type="EC" id="3.5.1.3"/>
    </reaction>
</comment>
<feature type="domain" description="CN hydrolase" evidence="6">
    <location>
        <begin position="4"/>
        <end position="234"/>
    </location>
</feature>
<accession>A0A807LIZ3</accession>
<dbReference type="SUPFAM" id="SSF56317">
    <property type="entry name" value="Carbon-nitrogen hydrolase"/>
    <property type="match status" value="1"/>
</dbReference>
<protein>
    <recommendedName>
        <fullName evidence="5">Omega-amidase YafV</fullName>
        <ecNumber evidence="3">3.5.1.3</ecNumber>
    </recommendedName>
</protein>
<dbReference type="PANTHER" id="PTHR47799:SF1">
    <property type="entry name" value="OMEGA-AMIDASE YAFV"/>
    <property type="match status" value="1"/>
</dbReference>
<organism evidence="7 8">
    <name type="scientific">Kosakonia cowanii JCM 10956 = DSM 18146</name>
    <dbReference type="NCBI Taxonomy" id="1300165"/>
    <lineage>
        <taxon>Bacteria</taxon>
        <taxon>Pseudomonadati</taxon>
        <taxon>Pseudomonadota</taxon>
        <taxon>Gammaproteobacteria</taxon>
        <taxon>Enterobacterales</taxon>
        <taxon>Enterobacteriaceae</taxon>
        <taxon>Kosakonia</taxon>
    </lineage>
</organism>
<dbReference type="AlphaFoldDB" id="A0A807LIZ3"/>
<keyword evidence="2 7" id="KW-0378">Hydrolase</keyword>
<keyword evidence="8" id="KW-1185">Reference proteome</keyword>
<proteinExistence type="inferred from homology"/>
<dbReference type="PANTHER" id="PTHR47799">
    <property type="entry name" value="OMEGA-AMIDASE YAFV"/>
    <property type="match status" value="1"/>
</dbReference>
<evidence type="ECO:0000256" key="5">
    <source>
        <dbReference type="ARBA" id="ARBA00072139"/>
    </source>
</evidence>
<dbReference type="Gene3D" id="3.60.110.10">
    <property type="entry name" value="Carbon-nitrogen hydrolase"/>
    <property type="match status" value="1"/>
</dbReference>
<sequence length="256" mass="29297">MPGLKITLLQQPLAWMDGPANLRHFDVQLEGISGRDVIVLPEMFTTGFAMEAATRSLSQEEVVSWMRDKARQTNALIAGSAALQTDRGAVNRFLLVEPQGEVHFYDKRHLFRMADEHHHYQPGETRVIFEWRGWRIMPLVCYDLRFPVWSRNRDEYDLLLYVANWPAPRSLHWQSLLLARAIENQAWVAGCNRVGSDGNGHHYRGDSRVISPQGEIVASADAHLATRIDAEMSLTALKEYRTQFPAWQDADPFTLE</sequence>
<dbReference type="InterPro" id="IPR003010">
    <property type="entry name" value="C-N_Hydrolase"/>
</dbReference>
<dbReference type="InterPro" id="IPR036526">
    <property type="entry name" value="C-N_Hydrolase_sf"/>
</dbReference>
<dbReference type="Proteomes" id="UP000187148">
    <property type="component" value="Chromosome"/>
</dbReference>
<comment type="similarity">
    <text evidence="1">Belongs to the carbon-nitrogen hydrolase superfamily. NIT1/NIT2 family.</text>
</comment>
<dbReference type="EMBL" id="CP019445">
    <property type="protein sequence ID" value="APZ05425.1"/>
    <property type="molecule type" value="Genomic_DNA"/>
</dbReference>
<dbReference type="CDD" id="cd07575">
    <property type="entry name" value="Xc-1258_like"/>
    <property type="match status" value="1"/>
</dbReference>
<dbReference type="GO" id="GO:0106008">
    <property type="term" value="F:2-oxoglutaramate amidase activity"/>
    <property type="evidence" value="ECO:0007669"/>
    <property type="project" value="TreeGrafter"/>
</dbReference>
<dbReference type="EC" id="3.5.1.3" evidence="3"/>
<dbReference type="KEGG" id="kco:BWI95_10320"/>
<reference evidence="7 8" key="1">
    <citation type="submission" date="2017-01" db="EMBL/GenBank/DDBJ databases">
        <authorList>
            <person name="Cao J.-M."/>
        </authorList>
    </citation>
    <scope>NUCLEOTIDE SEQUENCE [LARGE SCALE GENOMIC DNA]</scope>
    <source>
        <strain evidence="7 8">888-76</strain>
    </source>
</reference>
<evidence type="ECO:0000256" key="2">
    <source>
        <dbReference type="ARBA" id="ARBA00022801"/>
    </source>
</evidence>
<dbReference type="FunFam" id="3.60.110.10:FF:000004">
    <property type="entry name" value="Carbon-nitrogen hydrolase"/>
    <property type="match status" value="1"/>
</dbReference>
<evidence type="ECO:0000313" key="8">
    <source>
        <dbReference type="Proteomes" id="UP000187148"/>
    </source>
</evidence>
<name>A0A807LIZ3_9ENTR</name>
<evidence type="ECO:0000256" key="1">
    <source>
        <dbReference type="ARBA" id="ARBA00010613"/>
    </source>
</evidence>
<dbReference type="Pfam" id="PF00795">
    <property type="entry name" value="CN_hydrolase"/>
    <property type="match status" value="1"/>
</dbReference>
<evidence type="ECO:0000313" key="7">
    <source>
        <dbReference type="EMBL" id="APZ05425.1"/>
    </source>
</evidence>